<dbReference type="EMBL" id="JACVVK020000354">
    <property type="protein sequence ID" value="KAK7477248.1"/>
    <property type="molecule type" value="Genomic_DNA"/>
</dbReference>
<evidence type="ECO:0000313" key="1">
    <source>
        <dbReference type="EMBL" id="KAK7477248.1"/>
    </source>
</evidence>
<dbReference type="AlphaFoldDB" id="A0ABD0JQA0"/>
<reference evidence="1 2" key="1">
    <citation type="journal article" date="2023" name="Sci. Data">
        <title>Genome assembly of the Korean intertidal mud-creeper Batillaria attramentaria.</title>
        <authorList>
            <person name="Patra A.K."/>
            <person name="Ho P.T."/>
            <person name="Jun S."/>
            <person name="Lee S.J."/>
            <person name="Kim Y."/>
            <person name="Won Y.J."/>
        </authorList>
    </citation>
    <scope>NUCLEOTIDE SEQUENCE [LARGE SCALE GENOMIC DNA]</scope>
    <source>
        <strain evidence="1">Wonlab-2016</strain>
    </source>
</reference>
<protein>
    <submittedName>
        <fullName evidence="1">Uncharacterized protein</fullName>
    </submittedName>
</protein>
<dbReference type="Proteomes" id="UP001519460">
    <property type="component" value="Unassembled WGS sequence"/>
</dbReference>
<name>A0ABD0JQA0_9CAEN</name>
<gene>
    <name evidence="1" type="ORF">BaRGS_00031436</name>
</gene>
<proteinExistence type="predicted"/>
<evidence type="ECO:0000313" key="2">
    <source>
        <dbReference type="Proteomes" id="UP001519460"/>
    </source>
</evidence>
<keyword evidence="2" id="KW-1185">Reference proteome</keyword>
<comment type="caution">
    <text evidence="1">The sequence shown here is derived from an EMBL/GenBank/DDBJ whole genome shotgun (WGS) entry which is preliminary data.</text>
</comment>
<sequence>MTQQDGAASHSQHTPQWRQTNVVMCFVCSVDTSSSDSWKLQSVQLRAGRALVFGNMSHPSHKYRRQDEPSFSINRFWCMCAV</sequence>
<organism evidence="1 2">
    <name type="scientific">Batillaria attramentaria</name>
    <dbReference type="NCBI Taxonomy" id="370345"/>
    <lineage>
        <taxon>Eukaryota</taxon>
        <taxon>Metazoa</taxon>
        <taxon>Spiralia</taxon>
        <taxon>Lophotrochozoa</taxon>
        <taxon>Mollusca</taxon>
        <taxon>Gastropoda</taxon>
        <taxon>Caenogastropoda</taxon>
        <taxon>Sorbeoconcha</taxon>
        <taxon>Cerithioidea</taxon>
        <taxon>Batillariidae</taxon>
        <taxon>Batillaria</taxon>
    </lineage>
</organism>
<accession>A0ABD0JQA0</accession>